<dbReference type="AlphaFoldDB" id="A0AAV9ZIB6"/>
<accession>A0AAV9ZIB6</accession>
<protein>
    <submittedName>
        <fullName evidence="2">Uncharacterized protein</fullName>
    </submittedName>
</protein>
<dbReference type="EMBL" id="JAWWNJ010000141">
    <property type="protein sequence ID" value="KAK6984143.1"/>
    <property type="molecule type" value="Genomic_DNA"/>
</dbReference>
<keyword evidence="3" id="KW-1185">Reference proteome</keyword>
<sequence>MSARVCARMRATWKSRQMSRFLSTITSKNVGQRRPRSDSPPDTSASAEPTTPTPSTSALVTQSPTTDRIVKRGRIADDSAGAGSPSPSMPTTPTPARHVPTSTLDQRTPIAPIQLITSPPPCAWNHCRKKVADGATRKPANGQPPLPTPPDPVEAATAKPTYATAAKAATPATVPKGPPTKKTPQKPRRPDKAPMCENSQL</sequence>
<feature type="region of interest" description="Disordered" evidence="1">
    <location>
        <begin position="133"/>
        <end position="201"/>
    </location>
</feature>
<comment type="caution">
    <text evidence="2">The sequence shown here is derived from an EMBL/GenBank/DDBJ whole genome shotgun (WGS) entry which is preliminary data.</text>
</comment>
<feature type="compositionally biased region" description="Low complexity" evidence="1">
    <location>
        <begin position="155"/>
        <end position="175"/>
    </location>
</feature>
<feature type="compositionally biased region" description="Basic and acidic residues" evidence="1">
    <location>
        <begin position="68"/>
        <end position="77"/>
    </location>
</feature>
<feature type="region of interest" description="Disordered" evidence="1">
    <location>
        <begin position="20"/>
        <end position="107"/>
    </location>
</feature>
<feature type="compositionally biased region" description="Pro residues" evidence="1">
    <location>
        <begin position="142"/>
        <end position="152"/>
    </location>
</feature>
<evidence type="ECO:0000313" key="2">
    <source>
        <dbReference type="EMBL" id="KAK6984143.1"/>
    </source>
</evidence>
<reference evidence="2 3" key="1">
    <citation type="journal article" date="2024" name="J Genomics">
        <title>Draft genome sequencing and assembly of Favolaschia claudopus CIRM-BRFM 2984 isolated from oak limbs.</title>
        <authorList>
            <person name="Navarro D."/>
            <person name="Drula E."/>
            <person name="Chaduli D."/>
            <person name="Cazenave R."/>
            <person name="Ahrendt S."/>
            <person name="Wang J."/>
            <person name="Lipzen A."/>
            <person name="Daum C."/>
            <person name="Barry K."/>
            <person name="Grigoriev I.V."/>
            <person name="Favel A."/>
            <person name="Rosso M.N."/>
            <person name="Martin F."/>
        </authorList>
    </citation>
    <scope>NUCLEOTIDE SEQUENCE [LARGE SCALE GENOMIC DNA]</scope>
    <source>
        <strain evidence="2 3">CIRM-BRFM 2984</strain>
    </source>
</reference>
<evidence type="ECO:0000256" key="1">
    <source>
        <dbReference type="SAM" id="MobiDB-lite"/>
    </source>
</evidence>
<feature type="compositionally biased region" description="Polar residues" evidence="1">
    <location>
        <begin position="20"/>
        <end position="30"/>
    </location>
</feature>
<evidence type="ECO:0000313" key="3">
    <source>
        <dbReference type="Proteomes" id="UP001362999"/>
    </source>
</evidence>
<feature type="compositionally biased region" description="Low complexity" evidence="1">
    <location>
        <begin position="40"/>
        <end position="58"/>
    </location>
</feature>
<dbReference type="Proteomes" id="UP001362999">
    <property type="component" value="Unassembled WGS sequence"/>
</dbReference>
<gene>
    <name evidence="2" type="ORF">R3P38DRAFT_3232407</name>
</gene>
<organism evidence="2 3">
    <name type="scientific">Favolaschia claudopus</name>
    <dbReference type="NCBI Taxonomy" id="2862362"/>
    <lineage>
        <taxon>Eukaryota</taxon>
        <taxon>Fungi</taxon>
        <taxon>Dikarya</taxon>
        <taxon>Basidiomycota</taxon>
        <taxon>Agaricomycotina</taxon>
        <taxon>Agaricomycetes</taxon>
        <taxon>Agaricomycetidae</taxon>
        <taxon>Agaricales</taxon>
        <taxon>Marasmiineae</taxon>
        <taxon>Mycenaceae</taxon>
        <taxon>Favolaschia</taxon>
    </lineage>
</organism>
<proteinExistence type="predicted"/>
<name>A0AAV9ZIB6_9AGAR</name>